<dbReference type="GO" id="GO:0004672">
    <property type="term" value="F:protein kinase activity"/>
    <property type="evidence" value="ECO:0007669"/>
    <property type="project" value="InterPro"/>
</dbReference>
<feature type="region of interest" description="Disordered" evidence="1">
    <location>
        <begin position="1"/>
        <end position="63"/>
    </location>
</feature>
<organism evidence="3 4">
    <name type="scientific">Gibberella nygamai</name>
    <name type="common">Bean root rot disease fungus</name>
    <name type="synonym">Fusarium nygamai</name>
    <dbReference type="NCBI Taxonomy" id="42673"/>
    <lineage>
        <taxon>Eukaryota</taxon>
        <taxon>Fungi</taxon>
        <taxon>Dikarya</taxon>
        <taxon>Ascomycota</taxon>
        <taxon>Pezizomycotina</taxon>
        <taxon>Sordariomycetes</taxon>
        <taxon>Hypocreomycetidae</taxon>
        <taxon>Hypocreales</taxon>
        <taxon>Nectriaceae</taxon>
        <taxon>Fusarium</taxon>
        <taxon>Fusarium fujikuroi species complex</taxon>
    </lineage>
</organism>
<feature type="compositionally biased region" description="Basic and acidic residues" evidence="1">
    <location>
        <begin position="1"/>
        <end position="62"/>
    </location>
</feature>
<accession>A0A2K0UDP4</accession>
<keyword evidence="4" id="KW-1185">Reference proteome</keyword>
<proteinExistence type="predicted"/>
<dbReference type="STRING" id="42673.A0A2K0UDP4"/>
<sequence length="748" mass="85175">MGEIERLREQLREAHRLREEEQRRREAAEGRALEEQHQREEEQRRRKEEQRRREEAEERADASRPLTLQQYLETCHSLSLAIEIITDRSLTTQGDTTNPTGRIYPRRIIPWTTFAREQEKVWSQLSFSPSFSSRPAFPSRHQLDYVKSLLRPVSSEIGLRNSERDVVENAVQKLMDATHNDSSLRSHLGLDGTVTFESHTNLGITDDSLSESMEQASIGSRPPSRMTRRRKARGKGNRGDQFCIYRTSDDQNVPVVAIEYKAPHKLRRGEIVTGLVSEIQPDRDVINQEGEGYEFAARRLSTAVVTQLYSYMIGKGIQFGYIDTGETYVFLHIPDDPSCVYYSVCVPSLDVQDDDETRLHRTAVAQAFAFVLQAIRSPPPCQAWHDAAEHLDTWAVEYEDVLRSIPATDRKPRRETPYKAQRWKEFVRSPIRTRSRCLPPQDGAQPPTDDSEDDDDDESPSPTPNPTVGRSGLTTSTDVGSSEMQEHDGSAASQEGTIMRPNIQDRPYCTHECLRGLAFGGSMDEKCPNLANHGNMHITLREFLRLAKVQLAVDRGKDADCVPLYLSGSRGSLFKFCLSSYGYTLVAKGVEAMDTKYLRYENKIYSHVQDLQGKFVPVCLGVVHLIKPYYYDSGVYEDFMFLSYGGRPVLRSLGEVNADITNEILAALGRLHQYGVLHHDAEPRNVLYDKRTGRCMIVDLMLAEFHDRQPLGPININGRNRKRKWAPRKHEKDVFAVEAQSLRASLTQ</sequence>
<dbReference type="Proteomes" id="UP000236664">
    <property type="component" value="Unassembled WGS sequence"/>
</dbReference>
<evidence type="ECO:0000313" key="4">
    <source>
        <dbReference type="Proteomes" id="UP000236664"/>
    </source>
</evidence>
<feature type="region of interest" description="Disordered" evidence="1">
    <location>
        <begin position="209"/>
        <end position="241"/>
    </location>
</feature>
<evidence type="ECO:0000313" key="3">
    <source>
        <dbReference type="EMBL" id="PNP55876.1"/>
    </source>
</evidence>
<feature type="domain" description="Protein kinase" evidence="2">
    <location>
        <begin position="559"/>
        <end position="748"/>
    </location>
</feature>
<feature type="compositionally biased region" description="Polar residues" evidence="1">
    <location>
        <begin position="472"/>
        <end position="483"/>
    </location>
</feature>
<name>A0A2K0UDP4_GIBNY</name>
<dbReference type="OrthoDB" id="2156052at2759"/>
<dbReference type="GO" id="GO:0005524">
    <property type="term" value="F:ATP binding"/>
    <property type="evidence" value="ECO:0007669"/>
    <property type="project" value="InterPro"/>
</dbReference>
<dbReference type="AlphaFoldDB" id="A0A2K0UDP4"/>
<dbReference type="PANTHER" id="PTHR37171">
    <property type="entry name" value="SERINE/THREONINE-PROTEIN KINASE YRZF-RELATED"/>
    <property type="match status" value="1"/>
</dbReference>
<dbReference type="InterPro" id="IPR052396">
    <property type="entry name" value="Meiotic_Drive_Suppr_Kinase"/>
</dbReference>
<feature type="compositionally biased region" description="Acidic residues" evidence="1">
    <location>
        <begin position="449"/>
        <end position="459"/>
    </location>
</feature>
<dbReference type="InterPro" id="IPR000719">
    <property type="entry name" value="Prot_kinase_dom"/>
</dbReference>
<dbReference type="InterPro" id="IPR011009">
    <property type="entry name" value="Kinase-like_dom_sf"/>
</dbReference>
<protein>
    <recommendedName>
        <fullName evidence="2">Protein kinase domain-containing protein</fullName>
    </recommendedName>
</protein>
<dbReference type="EMBL" id="MTQA01000572">
    <property type="protein sequence ID" value="PNP55876.1"/>
    <property type="molecule type" value="Genomic_DNA"/>
</dbReference>
<feature type="compositionally biased region" description="Basic residues" evidence="1">
    <location>
        <begin position="226"/>
        <end position="236"/>
    </location>
</feature>
<feature type="region of interest" description="Disordered" evidence="1">
    <location>
        <begin position="434"/>
        <end position="499"/>
    </location>
</feature>
<dbReference type="PANTHER" id="PTHR37171:SF1">
    <property type="entry name" value="SERINE_THREONINE-PROTEIN KINASE YRZF-RELATED"/>
    <property type="match status" value="1"/>
</dbReference>
<evidence type="ECO:0000256" key="1">
    <source>
        <dbReference type="SAM" id="MobiDB-lite"/>
    </source>
</evidence>
<dbReference type="Gene3D" id="1.10.510.10">
    <property type="entry name" value="Transferase(Phosphotransferase) domain 1"/>
    <property type="match status" value="1"/>
</dbReference>
<reference evidence="3 4" key="1">
    <citation type="submission" date="2017-06" db="EMBL/GenBank/DDBJ databases">
        <title>Genome of Fusarium nygamai isolate CS10214.</title>
        <authorList>
            <person name="Gardiner D.M."/>
            <person name="Obanor F."/>
            <person name="Kazan K."/>
        </authorList>
    </citation>
    <scope>NUCLEOTIDE SEQUENCE [LARGE SCALE GENOMIC DNA]</scope>
    <source>
        <strain evidence="3 4">CS10214</strain>
    </source>
</reference>
<dbReference type="SUPFAM" id="SSF56112">
    <property type="entry name" value="Protein kinase-like (PK-like)"/>
    <property type="match status" value="1"/>
</dbReference>
<dbReference type="PROSITE" id="PS50011">
    <property type="entry name" value="PROTEIN_KINASE_DOM"/>
    <property type="match status" value="1"/>
</dbReference>
<evidence type="ECO:0000259" key="2">
    <source>
        <dbReference type="PROSITE" id="PS50011"/>
    </source>
</evidence>
<comment type="caution">
    <text evidence="3">The sequence shown here is derived from an EMBL/GenBank/DDBJ whole genome shotgun (WGS) entry which is preliminary data.</text>
</comment>
<gene>
    <name evidence="3" type="ORF">FNYG_15450</name>
</gene>